<dbReference type="PANTHER" id="PTHR31733">
    <property type="entry name" value="RIBONUCLEASE KAPPA"/>
    <property type="match status" value="1"/>
</dbReference>
<evidence type="ECO:0000256" key="2">
    <source>
        <dbReference type="ARBA" id="ARBA00008458"/>
    </source>
</evidence>
<comment type="subcellular location">
    <subcellularLocation>
        <location evidence="1">Membrane</location>
        <topology evidence="1">Multi-pass membrane protein</topology>
    </subcellularLocation>
</comment>
<keyword evidence="4 6" id="KW-1133">Transmembrane helix</keyword>
<reference evidence="7 8" key="1">
    <citation type="submission" date="2022-12" db="EMBL/GenBank/DDBJ databases">
        <title>Chromosome-level genome of Tegillarca granosa.</title>
        <authorList>
            <person name="Kim J."/>
        </authorList>
    </citation>
    <scope>NUCLEOTIDE SEQUENCE [LARGE SCALE GENOMIC DNA]</scope>
    <source>
        <strain evidence="7">Teg-2019</strain>
        <tissue evidence="7">Adductor muscle</tissue>
    </source>
</reference>
<keyword evidence="5 6" id="KW-0472">Membrane</keyword>
<organism evidence="7 8">
    <name type="scientific">Tegillarca granosa</name>
    <name type="common">Malaysian cockle</name>
    <name type="synonym">Anadara granosa</name>
    <dbReference type="NCBI Taxonomy" id="220873"/>
    <lineage>
        <taxon>Eukaryota</taxon>
        <taxon>Metazoa</taxon>
        <taxon>Spiralia</taxon>
        <taxon>Lophotrochozoa</taxon>
        <taxon>Mollusca</taxon>
        <taxon>Bivalvia</taxon>
        <taxon>Autobranchia</taxon>
        <taxon>Pteriomorphia</taxon>
        <taxon>Arcoida</taxon>
        <taxon>Arcoidea</taxon>
        <taxon>Arcidae</taxon>
        <taxon>Tegillarca</taxon>
    </lineage>
</organism>
<sequence>MVLTIKEFSQIVADFTGKKMVSCPICGPKLSICCTLLSIWGIVMLSLMGVFFQIHSAALFEDIPFDEAEFHNSSMHFTDYVHKQYEKTALNCFIAAGIYLLFFFFSCTQQRMNAKASYEMS</sequence>
<feature type="transmembrane region" description="Helical" evidence="6">
    <location>
        <begin position="88"/>
        <end position="107"/>
    </location>
</feature>
<comment type="similarity">
    <text evidence="2">Belongs to the RNase K family.</text>
</comment>
<evidence type="ECO:0000256" key="4">
    <source>
        <dbReference type="ARBA" id="ARBA00022989"/>
    </source>
</evidence>
<name>A0ABQ9E5I9_TEGGR</name>
<proteinExistence type="inferred from homology"/>
<protein>
    <submittedName>
        <fullName evidence="7">Uncharacterized protein</fullName>
    </submittedName>
</protein>
<gene>
    <name evidence="7" type="ORF">KUTeg_022633</name>
</gene>
<dbReference type="Proteomes" id="UP001217089">
    <property type="component" value="Unassembled WGS sequence"/>
</dbReference>
<keyword evidence="3 6" id="KW-0812">Transmembrane</keyword>
<feature type="transmembrane region" description="Helical" evidence="6">
    <location>
        <begin position="30"/>
        <end position="54"/>
    </location>
</feature>
<evidence type="ECO:0000256" key="6">
    <source>
        <dbReference type="SAM" id="Phobius"/>
    </source>
</evidence>
<evidence type="ECO:0000256" key="1">
    <source>
        <dbReference type="ARBA" id="ARBA00004141"/>
    </source>
</evidence>
<dbReference type="Pfam" id="PF23489">
    <property type="entry name" value="V-ATPase_su_f"/>
    <property type="match status" value="1"/>
</dbReference>
<evidence type="ECO:0000256" key="5">
    <source>
        <dbReference type="ARBA" id="ARBA00023136"/>
    </source>
</evidence>
<evidence type="ECO:0000313" key="8">
    <source>
        <dbReference type="Proteomes" id="UP001217089"/>
    </source>
</evidence>
<evidence type="ECO:0000256" key="3">
    <source>
        <dbReference type="ARBA" id="ARBA00022692"/>
    </source>
</evidence>
<dbReference type="EMBL" id="JARBDR010000921">
    <property type="protein sequence ID" value="KAJ8298573.1"/>
    <property type="molecule type" value="Genomic_DNA"/>
</dbReference>
<evidence type="ECO:0000313" key="7">
    <source>
        <dbReference type="EMBL" id="KAJ8298573.1"/>
    </source>
</evidence>
<dbReference type="InterPro" id="IPR056552">
    <property type="entry name" value="Ribonucl_Kappa"/>
</dbReference>
<keyword evidence="8" id="KW-1185">Reference proteome</keyword>
<comment type="caution">
    <text evidence="7">The sequence shown here is derived from an EMBL/GenBank/DDBJ whole genome shotgun (WGS) entry which is preliminary data.</text>
</comment>
<accession>A0ABQ9E5I9</accession>
<dbReference type="InterPro" id="IPR026770">
    <property type="entry name" value="RNase_K"/>
</dbReference>